<dbReference type="PANTHER" id="PTHR38457">
    <property type="entry name" value="REGULATOR ABRB-RELATED"/>
    <property type="match status" value="1"/>
</dbReference>
<feature type="transmembrane region" description="Helical" evidence="1">
    <location>
        <begin position="21"/>
        <end position="42"/>
    </location>
</feature>
<keyword evidence="1" id="KW-1133">Transmembrane helix</keyword>
<organism evidence="2 3">
    <name type="scientific">Nocardia veterana</name>
    <dbReference type="NCBI Taxonomy" id="132249"/>
    <lineage>
        <taxon>Bacteria</taxon>
        <taxon>Bacillati</taxon>
        <taxon>Actinomycetota</taxon>
        <taxon>Actinomycetes</taxon>
        <taxon>Mycobacteriales</taxon>
        <taxon>Nocardiaceae</taxon>
        <taxon>Nocardia</taxon>
    </lineage>
</organism>
<gene>
    <name evidence="2" type="ORF">HGA07_18740</name>
</gene>
<keyword evidence="1" id="KW-0472">Membrane</keyword>
<feature type="transmembrane region" description="Helical" evidence="1">
    <location>
        <begin position="113"/>
        <end position="131"/>
    </location>
</feature>
<keyword evidence="1" id="KW-0812">Transmembrane</keyword>
<dbReference type="PANTHER" id="PTHR38457:SF1">
    <property type="entry name" value="REGULATOR ABRB-RELATED"/>
    <property type="match status" value="1"/>
</dbReference>
<dbReference type="Proteomes" id="UP000523447">
    <property type="component" value="Unassembled WGS sequence"/>
</dbReference>
<sequence>MVGWVALVAGVPAIAKMVERWYFPAPQMIVAIVVGAALALSGRLPAPLPRQVPTAVQAMLGVLMGSYLQLSLLRSIGLDLLPVLAVTAATVVVSVLAAVVFSRVARVDSSTAVLGLIAGGSAAVIACADELDADPRRVAFMQYLRVGLVALTAPAVAMLLDDGDRTATPGARLVDAVTNPDLAQWTVVGRGDQVAGLSTAIMLGVIGIRLGRRLRLPNPALLGPLPATAVLTALGISHGYAPTNLFKELLFDLIGFEVGSRFTRAVVGEMARLIPAMTVAVVVVSALVGAMAIGLGCLVDLELSDLYLATTPGGINAVLAAAEDMNADMPLVTSVQSLRLLLMICTLPLLLGALRRLAPGGARRAGRGGRIRTGPRRYAGGHGERRLLNSRLLCPNAPATRRLPNLGYRALRRRGYRALSIVTEQLPNCQKIGQNTHVQRDTRYFSVMRSTSS</sequence>
<dbReference type="NCBIfam" id="TIGR03082">
    <property type="entry name" value="Gneg_AbrB_dup"/>
    <property type="match status" value="2"/>
</dbReference>
<dbReference type="InterPro" id="IPR017516">
    <property type="entry name" value="AbrB_dup"/>
</dbReference>
<dbReference type="Pfam" id="PF05145">
    <property type="entry name" value="AbrB"/>
    <property type="match status" value="1"/>
</dbReference>
<evidence type="ECO:0000313" key="3">
    <source>
        <dbReference type="Proteomes" id="UP000523447"/>
    </source>
</evidence>
<keyword evidence="3" id="KW-1185">Reference proteome</keyword>
<dbReference type="AlphaFoldDB" id="A0A7X6M0P1"/>
<reference evidence="2 3" key="1">
    <citation type="submission" date="2020-04" db="EMBL/GenBank/DDBJ databases">
        <title>MicrobeNet Type strains.</title>
        <authorList>
            <person name="Nicholson A.C."/>
        </authorList>
    </citation>
    <scope>NUCLEOTIDE SEQUENCE [LARGE SCALE GENOMIC DNA]</scope>
    <source>
        <strain evidence="2 3">DSM 44445</strain>
    </source>
</reference>
<feature type="transmembrane region" description="Helical" evidence="1">
    <location>
        <begin position="80"/>
        <end position="101"/>
    </location>
</feature>
<protein>
    <submittedName>
        <fullName evidence="2">AbrB family transcriptional regulator</fullName>
    </submittedName>
</protein>
<dbReference type="GO" id="GO:0016020">
    <property type="term" value="C:membrane"/>
    <property type="evidence" value="ECO:0007669"/>
    <property type="project" value="InterPro"/>
</dbReference>
<evidence type="ECO:0000313" key="2">
    <source>
        <dbReference type="EMBL" id="NKY87661.1"/>
    </source>
</evidence>
<feature type="transmembrane region" description="Helical" evidence="1">
    <location>
        <begin position="334"/>
        <end position="354"/>
    </location>
</feature>
<name>A0A7X6M0P1_9NOCA</name>
<accession>A0A7X6M0P1</accession>
<feature type="transmembrane region" description="Helical" evidence="1">
    <location>
        <begin position="143"/>
        <end position="160"/>
    </location>
</feature>
<comment type="caution">
    <text evidence="2">The sequence shown here is derived from an EMBL/GenBank/DDBJ whole genome shotgun (WGS) entry which is preliminary data.</text>
</comment>
<evidence type="ECO:0000256" key="1">
    <source>
        <dbReference type="SAM" id="Phobius"/>
    </source>
</evidence>
<dbReference type="GO" id="GO:0010468">
    <property type="term" value="P:regulation of gene expression"/>
    <property type="evidence" value="ECO:0007669"/>
    <property type="project" value="InterPro"/>
</dbReference>
<proteinExistence type="predicted"/>
<dbReference type="InterPro" id="IPR007820">
    <property type="entry name" value="AbrB_fam"/>
</dbReference>
<dbReference type="EMBL" id="JAAXPE010000020">
    <property type="protein sequence ID" value="NKY87661.1"/>
    <property type="molecule type" value="Genomic_DNA"/>
</dbReference>
<feature type="transmembrane region" description="Helical" evidence="1">
    <location>
        <begin position="273"/>
        <end position="299"/>
    </location>
</feature>